<dbReference type="InterPro" id="IPR011009">
    <property type="entry name" value="Kinase-like_dom_sf"/>
</dbReference>
<evidence type="ECO:0000313" key="2">
    <source>
        <dbReference type="EMBL" id="RFM28580.1"/>
    </source>
</evidence>
<dbReference type="PANTHER" id="PTHR21064">
    <property type="entry name" value="AMINOGLYCOSIDE PHOSPHOTRANSFERASE DOMAIN-CONTAINING PROTEIN-RELATED"/>
    <property type="match status" value="1"/>
</dbReference>
<dbReference type="GO" id="GO:0016740">
    <property type="term" value="F:transferase activity"/>
    <property type="evidence" value="ECO:0007669"/>
    <property type="project" value="UniProtKB-KW"/>
</dbReference>
<dbReference type="Proteomes" id="UP000261284">
    <property type="component" value="Unassembled WGS sequence"/>
</dbReference>
<protein>
    <submittedName>
        <fullName evidence="2">Aminoglycoside phosphotransferase family protein</fullName>
    </submittedName>
</protein>
<feature type="domain" description="Aminoglycoside phosphotransferase" evidence="1">
    <location>
        <begin position="18"/>
        <end position="251"/>
    </location>
</feature>
<dbReference type="PANTHER" id="PTHR21064:SF5">
    <property type="entry name" value="SLR1880 PROTEIN"/>
    <property type="match status" value="1"/>
</dbReference>
<dbReference type="InterPro" id="IPR002575">
    <property type="entry name" value="Aminoglycoside_PTrfase"/>
</dbReference>
<proteinExistence type="predicted"/>
<keyword evidence="3" id="KW-1185">Reference proteome</keyword>
<name>A0A3E1NKW7_9BACT</name>
<dbReference type="OrthoDB" id="526037at2"/>
<dbReference type="Gene3D" id="3.90.1200.10">
    <property type="match status" value="1"/>
</dbReference>
<dbReference type="EMBL" id="QTJU01000002">
    <property type="protein sequence ID" value="RFM28580.1"/>
    <property type="molecule type" value="Genomic_DNA"/>
</dbReference>
<dbReference type="AlphaFoldDB" id="A0A3E1NKW7"/>
<dbReference type="InterPro" id="IPR050249">
    <property type="entry name" value="Pseudomonas-type_ThrB"/>
</dbReference>
<reference evidence="2 3" key="1">
    <citation type="submission" date="2018-08" db="EMBL/GenBank/DDBJ databases">
        <title>Chitinophagaceae sp. K23C18032701, a novel bacterium isolated from forest soil.</title>
        <authorList>
            <person name="Wang C."/>
        </authorList>
    </citation>
    <scope>NUCLEOTIDE SEQUENCE [LARGE SCALE GENOMIC DNA]</scope>
    <source>
        <strain evidence="2 3">K23C18032701</strain>
    </source>
</reference>
<sequence>MFSRILAAYGLRADECIIQQFGSGLINRTWKVTHNSDNYILQHINQQIFKQPADIASNTAVLAAWLQVHAPGYLFVAQINTLANESLFYDAAQGYFRLTPFIEGSQSYDVVPSGNIGYEAAKQFGRFAHLLSGFPAGQLHTTIPDFHNLTLRYRQFEQALANGNRERIAECADSIRLIQQYSSITQTYEAIQHNPHFKKRVTHHDTKISNVLFDAQGNGLCVIDLDTVMPGYFISDFGDMMRTYLSPASEEEQDTSKVYVREEYFRALVSGYLSEMKDELTAAETAHIVYAGKFMTYMQAMRFLTDYLNNDIYYGAAYEKHNLVRARNQLKLLQSIAEKEPVLLAMIDFVPQHLS</sequence>
<evidence type="ECO:0000259" key="1">
    <source>
        <dbReference type="Pfam" id="PF01636"/>
    </source>
</evidence>
<dbReference type="RefSeq" id="WP_116846570.1">
    <property type="nucleotide sequence ID" value="NZ_QTJU01000002.1"/>
</dbReference>
<comment type="caution">
    <text evidence="2">The sequence shown here is derived from an EMBL/GenBank/DDBJ whole genome shotgun (WGS) entry which is preliminary data.</text>
</comment>
<keyword evidence="2" id="KW-0808">Transferase</keyword>
<dbReference type="Pfam" id="PF01636">
    <property type="entry name" value="APH"/>
    <property type="match status" value="1"/>
</dbReference>
<evidence type="ECO:0000313" key="3">
    <source>
        <dbReference type="Proteomes" id="UP000261284"/>
    </source>
</evidence>
<gene>
    <name evidence="2" type="ORF">DXN05_07215</name>
</gene>
<organism evidence="2 3">
    <name type="scientific">Deminuibacter soli</name>
    <dbReference type="NCBI Taxonomy" id="2291815"/>
    <lineage>
        <taxon>Bacteria</taxon>
        <taxon>Pseudomonadati</taxon>
        <taxon>Bacteroidota</taxon>
        <taxon>Chitinophagia</taxon>
        <taxon>Chitinophagales</taxon>
        <taxon>Chitinophagaceae</taxon>
        <taxon>Deminuibacter</taxon>
    </lineage>
</organism>
<accession>A0A3E1NKW7</accession>
<dbReference type="SUPFAM" id="SSF56112">
    <property type="entry name" value="Protein kinase-like (PK-like)"/>
    <property type="match status" value="1"/>
</dbReference>